<gene>
    <name evidence="1" type="ORF">TM448A00660_0006</name>
    <name evidence="2" type="ORF">TM448B01027_0020</name>
</gene>
<evidence type="ECO:0000313" key="1">
    <source>
        <dbReference type="EMBL" id="QJA47350.1"/>
    </source>
</evidence>
<accession>A0A6H1ZJH7</accession>
<protein>
    <recommendedName>
        <fullName evidence="3">Large polyvalent protein associated domain-containing protein</fullName>
    </recommendedName>
</protein>
<sequence length="765" mass="87142">MGLSNILFNLAKRIRYPSLASATDDIAEEGARIAFSGDSSIAGWDGTVPLVKWFRDTSKDVGTFWTKIGQQWHTPDMISDNEAWQEIVKTGSEALLAKGRFVNPILSRLKVVQGGLRKETPESARIFDALQEPGLASRLSKEERGLYEFQKENYDFLFHERLKNLTGTQRAYNDVLKMSKRGVTEAELSILPDNIKEAVDLTSRKIKDYAPHFWNRDETIDLLQNRLSELAAKYARIVNPESKRKILATIREYEKSLTNLSGGSPLTWEGLPGEFLFKHELVRKGAEGFKHDAVKAFNNYLYGYARKTFDEPAIRRMVQLFDELPFELRPYAKKWIRDFAGYNQRSVMDDMASWITSFEYLRTLGLNFRSPIGNLLQQFNTVVDAGPINSMKGWAKMYTKEGRDLWTKSGLGIEVPATLTEELSPSAGSIEKLRRVLGFFFNTAEIHNRRHALNAYMVKFEPFVVAGKMTYDDAFKKAIDGVHKTQFQYGRIGMPQVLRGPAGRVGLQYWSYPIKQFEFYQKLWRENPAKWVAMVGGSMGINVSFAELLGLDLSNYLGFGANLAEAIEMVRSASKGELEEAFAHGRLTFAQGTGMLPSGPGPAVTSLLDFVGKISKGEKIGESFLKQFKPVQWERVEKLLGSIANRNLAREGYLPVMKDKEFVSEEPAWKTFVQTIGPKFTSRSKKEAEWFKQSTLDILDGKRKRLIAEAIADGDGEKADKLIARWQVIPSRDTIYEILLERELPRELRKKYIKRAQRQELREER</sequence>
<dbReference type="EMBL" id="MT144690">
    <property type="protein sequence ID" value="QJH97539.1"/>
    <property type="molecule type" value="Genomic_DNA"/>
</dbReference>
<evidence type="ECO:0008006" key="3">
    <source>
        <dbReference type="Google" id="ProtNLM"/>
    </source>
</evidence>
<organism evidence="1">
    <name type="scientific">viral metagenome</name>
    <dbReference type="NCBI Taxonomy" id="1070528"/>
    <lineage>
        <taxon>unclassified sequences</taxon>
        <taxon>metagenomes</taxon>
        <taxon>organismal metagenomes</taxon>
    </lineage>
</organism>
<proteinExistence type="predicted"/>
<evidence type="ECO:0000313" key="2">
    <source>
        <dbReference type="EMBL" id="QJH97539.1"/>
    </source>
</evidence>
<reference evidence="1" key="1">
    <citation type="submission" date="2020-03" db="EMBL/GenBank/DDBJ databases">
        <title>The deep terrestrial virosphere.</title>
        <authorList>
            <person name="Holmfeldt K."/>
            <person name="Nilsson E."/>
            <person name="Simone D."/>
            <person name="Lopez-Fernandez M."/>
            <person name="Wu X."/>
            <person name="de Brujin I."/>
            <person name="Lundin D."/>
            <person name="Andersson A."/>
            <person name="Bertilsson S."/>
            <person name="Dopson M."/>
        </authorList>
    </citation>
    <scope>NUCLEOTIDE SEQUENCE</scope>
    <source>
        <strain evidence="1">TM448A00660</strain>
        <strain evidence="2">TM448B01027</strain>
    </source>
</reference>
<dbReference type="AlphaFoldDB" id="A0A6H1ZJH7"/>
<name>A0A6H1ZJH7_9ZZZZ</name>
<dbReference type="EMBL" id="MT144040">
    <property type="protein sequence ID" value="QJA47350.1"/>
    <property type="molecule type" value="Genomic_DNA"/>
</dbReference>